<organism evidence="5 6">
    <name type="scientific">Luteolibacter rhizosphaerae</name>
    <dbReference type="NCBI Taxonomy" id="2989719"/>
    <lineage>
        <taxon>Bacteria</taxon>
        <taxon>Pseudomonadati</taxon>
        <taxon>Verrucomicrobiota</taxon>
        <taxon>Verrucomicrobiia</taxon>
        <taxon>Verrucomicrobiales</taxon>
        <taxon>Verrucomicrobiaceae</taxon>
        <taxon>Luteolibacter</taxon>
    </lineage>
</organism>
<reference evidence="5" key="1">
    <citation type="submission" date="2022-10" db="EMBL/GenBank/DDBJ databases">
        <title>Luteolibacter sp. GHJ8, whole genome shotgun sequencing project.</title>
        <authorList>
            <person name="Zhao G."/>
            <person name="Shen L."/>
        </authorList>
    </citation>
    <scope>NUCLEOTIDE SEQUENCE</scope>
    <source>
        <strain evidence="5">GHJ8</strain>
    </source>
</reference>
<evidence type="ECO:0000313" key="5">
    <source>
        <dbReference type="EMBL" id="MCW1914168.1"/>
    </source>
</evidence>
<dbReference type="EC" id="2.4.-.-" evidence="5"/>
<name>A0ABT3G2U5_9BACT</name>
<dbReference type="RefSeq" id="WP_264513677.1">
    <property type="nucleotide sequence ID" value="NZ_JAPDDR010000005.1"/>
</dbReference>
<dbReference type="PANTHER" id="PTHR43179">
    <property type="entry name" value="RHAMNOSYLTRANSFERASE WBBL"/>
    <property type="match status" value="1"/>
</dbReference>
<evidence type="ECO:0000313" key="6">
    <source>
        <dbReference type="Proteomes" id="UP001165653"/>
    </source>
</evidence>
<proteinExistence type="inferred from homology"/>
<comment type="similarity">
    <text evidence="1">Belongs to the glycosyltransferase 2 family.</text>
</comment>
<evidence type="ECO:0000256" key="3">
    <source>
        <dbReference type="ARBA" id="ARBA00022679"/>
    </source>
</evidence>
<sequence>MLLPIIPIDYDIAKPGDRIVGDSYRAARVLVRWNGVPLGVLQVPVTGGKVRADDVGYRIMTQFQARLGREMARRFLMREDGSPAPVQAADRPVPTISVAVCTRDRPDDMDKCLAALVSMRVMPLEIMVVDNAPATDATERLVKDRYPQCRYVREDTPGLDHARNRAIVESKGEIVAYTDDDVMVDAGWVEALGKVFAEDPAVGLVTGLIEPAEQETEAQVLFERYGGFGRGCNRTYLQSKRGEPMPWTLIGAGQLGAGANMAIRRSLFEEMGYFDPALDVGTPTLGGGDHEIFFRCIRSGVACLYEPTALVRHRHRRSMPELNKLLYSYGHATRCFFEREAEEFPTDRAAINKLARWWWRHWAWERLLRSIWAPAWFPRDLVMAEIRGYIRGKGGYRRARQKIVPDESKRPDQFKIPLTAPAAAKSGKTALVSVDIAEPLPTLHQGEGREALEVLVQWKGRPLGRIKIRSAGYAVVPSRLADEIAKVLWWDVVTRGESNPAVAWSREVARWQDLLNPPEPETVATPELEGVSVIVATCGRTDDLRRCLTSLMASETSRPVQYIVVDNRPGLGSAREVLKDFPGVELVEEHKPGSSYARNAGMAAARERIVAMTDDDMVVSPQWLEQLVAPLARNDVAAVTGNTLPASLDSEAEIQFEEYGGFGRGYSQREFDEYWFHRWKRRATPTWQLGGTGNLAFRRSLFEDPRVGHFDERLGAGVPAGVGEDTLWFYQVLRSGHVIVYEPSAVAWHHHRVTMKELRKQLMAYSKGHVAYHMLTFIRFRDKRALVRLGYELPQSVASRLWSKLRGRDRYPLRLLAVEIVGMLLGPLSLWQSVRHVSRHGAGARHEPSAPKPV</sequence>
<gene>
    <name evidence="5" type="ORF">OJ996_11315</name>
</gene>
<keyword evidence="2 5" id="KW-0328">Glycosyltransferase</keyword>
<evidence type="ECO:0000256" key="1">
    <source>
        <dbReference type="ARBA" id="ARBA00006739"/>
    </source>
</evidence>
<dbReference type="EMBL" id="JAPDDR010000005">
    <property type="protein sequence ID" value="MCW1914168.1"/>
    <property type="molecule type" value="Genomic_DNA"/>
</dbReference>
<feature type="domain" description="Glycosyltransferase 2-like" evidence="4">
    <location>
        <begin position="97"/>
        <end position="213"/>
    </location>
</feature>
<dbReference type="InterPro" id="IPR001173">
    <property type="entry name" value="Glyco_trans_2-like"/>
</dbReference>
<evidence type="ECO:0000256" key="2">
    <source>
        <dbReference type="ARBA" id="ARBA00022676"/>
    </source>
</evidence>
<dbReference type="InterPro" id="IPR029044">
    <property type="entry name" value="Nucleotide-diphossugar_trans"/>
</dbReference>
<evidence type="ECO:0000259" key="4">
    <source>
        <dbReference type="Pfam" id="PF00535"/>
    </source>
</evidence>
<dbReference type="PANTHER" id="PTHR43179:SF12">
    <property type="entry name" value="GALACTOFURANOSYLTRANSFERASE GLFT2"/>
    <property type="match status" value="1"/>
</dbReference>
<dbReference type="GO" id="GO:0016757">
    <property type="term" value="F:glycosyltransferase activity"/>
    <property type="evidence" value="ECO:0007669"/>
    <property type="project" value="UniProtKB-KW"/>
</dbReference>
<dbReference type="SUPFAM" id="SSF53448">
    <property type="entry name" value="Nucleotide-diphospho-sugar transferases"/>
    <property type="match status" value="2"/>
</dbReference>
<comment type="caution">
    <text evidence="5">The sequence shown here is derived from an EMBL/GenBank/DDBJ whole genome shotgun (WGS) entry which is preliminary data.</text>
</comment>
<dbReference type="Pfam" id="PF00535">
    <property type="entry name" value="Glycos_transf_2"/>
    <property type="match status" value="2"/>
</dbReference>
<keyword evidence="3 5" id="KW-0808">Transferase</keyword>
<accession>A0ABT3G2U5</accession>
<keyword evidence="6" id="KW-1185">Reference proteome</keyword>
<protein>
    <submittedName>
        <fullName evidence="5">Glycosyltransferase</fullName>
        <ecNumber evidence="5">2.4.-.-</ecNumber>
    </submittedName>
</protein>
<feature type="domain" description="Glycosyltransferase 2-like" evidence="4">
    <location>
        <begin position="532"/>
        <end position="702"/>
    </location>
</feature>
<dbReference type="Proteomes" id="UP001165653">
    <property type="component" value="Unassembled WGS sequence"/>
</dbReference>
<dbReference type="Gene3D" id="3.90.550.10">
    <property type="entry name" value="Spore Coat Polysaccharide Biosynthesis Protein SpsA, Chain A"/>
    <property type="match status" value="2"/>
</dbReference>